<gene>
    <name evidence="1" type="ORF">SDC9_136948</name>
</gene>
<comment type="caution">
    <text evidence="1">The sequence shown here is derived from an EMBL/GenBank/DDBJ whole genome shotgun (WGS) entry which is preliminary data.</text>
</comment>
<reference evidence="1" key="1">
    <citation type="submission" date="2019-08" db="EMBL/GenBank/DDBJ databases">
        <authorList>
            <person name="Kucharzyk K."/>
            <person name="Murdoch R.W."/>
            <person name="Higgins S."/>
            <person name="Loffler F."/>
        </authorList>
    </citation>
    <scope>NUCLEOTIDE SEQUENCE</scope>
</reference>
<dbReference type="EMBL" id="VSSQ01037204">
    <property type="protein sequence ID" value="MPM89833.1"/>
    <property type="molecule type" value="Genomic_DNA"/>
</dbReference>
<accession>A0A645DM24</accession>
<dbReference type="AlphaFoldDB" id="A0A645DM24"/>
<name>A0A645DM24_9ZZZZ</name>
<proteinExistence type="predicted"/>
<protein>
    <submittedName>
        <fullName evidence="1">Uncharacterized protein</fullName>
    </submittedName>
</protein>
<organism evidence="1">
    <name type="scientific">bioreactor metagenome</name>
    <dbReference type="NCBI Taxonomy" id="1076179"/>
    <lineage>
        <taxon>unclassified sequences</taxon>
        <taxon>metagenomes</taxon>
        <taxon>ecological metagenomes</taxon>
    </lineage>
</organism>
<evidence type="ECO:0000313" key="1">
    <source>
        <dbReference type="EMBL" id="MPM89833.1"/>
    </source>
</evidence>
<sequence length="117" mass="12835">MPDTGKERHKCGLERIGQQDGLVIALSRQLPTQAPARAQPELAVTERHHQALADLGHALEDGQRPARREHVDGAFPGLLEHHEQALGHDHVAHPGRTDDEDLAHARVAQLRAASQSR</sequence>